<feature type="domain" description="Cytidyltransferase-like" evidence="10">
    <location>
        <begin position="5"/>
        <end position="133"/>
    </location>
</feature>
<keyword evidence="1 9" id="KW-0963">Cytoplasm</keyword>
<feature type="binding site" evidence="9">
    <location>
        <position position="17"/>
    </location>
    <ligand>
        <name>ATP</name>
        <dbReference type="ChEBI" id="CHEBI:30616"/>
    </ligand>
</feature>
<evidence type="ECO:0000256" key="2">
    <source>
        <dbReference type="ARBA" id="ARBA00022679"/>
    </source>
</evidence>
<gene>
    <name evidence="9" type="primary">coaD</name>
    <name evidence="11" type="ORF">FHS31_001534</name>
</gene>
<keyword evidence="6 9" id="KW-0460">Magnesium</keyword>
<feature type="binding site" evidence="9">
    <location>
        <position position="74"/>
    </location>
    <ligand>
        <name>substrate</name>
    </ligand>
</feature>
<evidence type="ECO:0000313" key="11">
    <source>
        <dbReference type="EMBL" id="NIJ07924.1"/>
    </source>
</evidence>
<feature type="binding site" evidence="9">
    <location>
        <position position="9"/>
    </location>
    <ligand>
        <name>substrate</name>
    </ligand>
</feature>
<organism evidence="11 12">
    <name type="scientific">Sphingomonas vulcanisoli</name>
    <dbReference type="NCBI Taxonomy" id="1658060"/>
    <lineage>
        <taxon>Bacteria</taxon>
        <taxon>Pseudomonadati</taxon>
        <taxon>Pseudomonadota</taxon>
        <taxon>Alphaproteobacteria</taxon>
        <taxon>Sphingomonadales</taxon>
        <taxon>Sphingomonadaceae</taxon>
        <taxon>Sphingomonas</taxon>
    </lineage>
</organism>
<dbReference type="InterPro" id="IPR004821">
    <property type="entry name" value="Cyt_trans-like"/>
</dbReference>
<evidence type="ECO:0000256" key="8">
    <source>
        <dbReference type="ARBA" id="ARBA00029346"/>
    </source>
</evidence>
<feature type="binding site" evidence="9">
    <location>
        <position position="88"/>
    </location>
    <ligand>
        <name>substrate</name>
    </ligand>
</feature>
<feature type="site" description="Transition state stabilizer" evidence="9">
    <location>
        <position position="17"/>
    </location>
</feature>
<evidence type="ECO:0000259" key="10">
    <source>
        <dbReference type="Pfam" id="PF01467"/>
    </source>
</evidence>
<dbReference type="PRINTS" id="PR01020">
    <property type="entry name" value="LPSBIOSNTHSS"/>
</dbReference>
<evidence type="ECO:0000256" key="5">
    <source>
        <dbReference type="ARBA" id="ARBA00022840"/>
    </source>
</evidence>
<comment type="subcellular location">
    <subcellularLocation>
        <location evidence="9">Cytoplasm</location>
    </subcellularLocation>
</comment>
<dbReference type="CDD" id="cd02163">
    <property type="entry name" value="PPAT"/>
    <property type="match status" value="1"/>
</dbReference>
<feature type="binding site" evidence="9">
    <location>
        <begin position="89"/>
        <end position="91"/>
    </location>
    <ligand>
        <name>ATP</name>
        <dbReference type="ChEBI" id="CHEBI:30616"/>
    </ligand>
</feature>
<evidence type="ECO:0000256" key="6">
    <source>
        <dbReference type="ARBA" id="ARBA00022842"/>
    </source>
</evidence>
<evidence type="ECO:0000256" key="1">
    <source>
        <dbReference type="ARBA" id="ARBA00022490"/>
    </source>
</evidence>
<dbReference type="Proteomes" id="UP000727456">
    <property type="component" value="Unassembled WGS sequence"/>
</dbReference>
<comment type="cofactor">
    <cofactor evidence="9">
        <name>Mg(2+)</name>
        <dbReference type="ChEBI" id="CHEBI:18420"/>
    </cofactor>
</comment>
<protein>
    <recommendedName>
        <fullName evidence="9">Phosphopantetheine adenylyltransferase</fullName>
        <ecNumber evidence="9">2.7.7.3</ecNumber>
    </recommendedName>
    <alternativeName>
        <fullName evidence="9">Dephospho-CoA pyrophosphorylase</fullName>
    </alternativeName>
    <alternativeName>
        <fullName evidence="9">Pantetheine-phosphate adenylyltransferase</fullName>
        <shortName evidence="9">PPAT</shortName>
    </alternativeName>
</protein>
<dbReference type="EC" id="2.7.7.3" evidence="9"/>
<evidence type="ECO:0000256" key="3">
    <source>
        <dbReference type="ARBA" id="ARBA00022695"/>
    </source>
</evidence>
<dbReference type="RefSeq" id="WP_167072768.1">
    <property type="nucleotide sequence ID" value="NZ_JAAOZC010000003.1"/>
</dbReference>
<evidence type="ECO:0000256" key="9">
    <source>
        <dbReference type="HAMAP-Rule" id="MF_00151"/>
    </source>
</evidence>
<dbReference type="Pfam" id="PF01467">
    <property type="entry name" value="CTP_transf_like"/>
    <property type="match status" value="1"/>
</dbReference>
<evidence type="ECO:0000256" key="4">
    <source>
        <dbReference type="ARBA" id="ARBA00022741"/>
    </source>
</evidence>
<dbReference type="NCBIfam" id="TIGR00125">
    <property type="entry name" value="cyt_tran_rel"/>
    <property type="match status" value="1"/>
</dbReference>
<keyword evidence="4 9" id="KW-0547">Nucleotide-binding</keyword>
<comment type="function">
    <text evidence="9">Reversibly transfers an adenylyl group from ATP to 4'-phosphopantetheine, yielding dephospho-CoA (dPCoA) and pyrophosphate.</text>
</comment>
<dbReference type="PANTHER" id="PTHR21342:SF1">
    <property type="entry name" value="PHOSPHOPANTETHEINE ADENYLYLTRANSFERASE"/>
    <property type="match status" value="1"/>
</dbReference>
<dbReference type="EMBL" id="JAAOZC010000003">
    <property type="protein sequence ID" value="NIJ07924.1"/>
    <property type="molecule type" value="Genomic_DNA"/>
</dbReference>
<comment type="subunit">
    <text evidence="9">Homohexamer.</text>
</comment>
<dbReference type="HAMAP" id="MF_00151">
    <property type="entry name" value="PPAT_bact"/>
    <property type="match status" value="1"/>
</dbReference>
<keyword evidence="12" id="KW-1185">Reference proteome</keyword>
<reference evidence="11 12" key="1">
    <citation type="submission" date="2020-03" db="EMBL/GenBank/DDBJ databases">
        <title>Genomic Encyclopedia of Type Strains, Phase III (KMG-III): the genomes of soil and plant-associated and newly described type strains.</title>
        <authorList>
            <person name="Whitman W."/>
        </authorList>
    </citation>
    <scope>NUCLEOTIDE SEQUENCE [LARGE SCALE GENOMIC DNA]</scope>
    <source>
        <strain evidence="11 12">CECT 8804</strain>
    </source>
</reference>
<dbReference type="Gene3D" id="3.40.50.620">
    <property type="entry name" value="HUPs"/>
    <property type="match status" value="1"/>
</dbReference>
<dbReference type="PANTHER" id="PTHR21342">
    <property type="entry name" value="PHOSPHOPANTETHEINE ADENYLYLTRANSFERASE"/>
    <property type="match status" value="1"/>
</dbReference>
<sequence length="160" mass="16981">MKTAVYSGTFDPPTLGHLDIIARAGKVFDRLIVGIFSNSAKSPLFTRDERLAMLRRETAGYDGDIEVQACDGLIVDFCSGVGATIIVRGLRNATDMDYEGQMAGMNHMLDDRIDTVFLLADPALQPIASSLVKDVARSGGDISRFVSAGVAADVAAKLGA</sequence>
<dbReference type="SUPFAM" id="SSF52374">
    <property type="entry name" value="Nucleotidylyl transferase"/>
    <property type="match status" value="1"/>
</dbReference>
<keyword evidence="2 9" id="KW-0808">Transferase</keyword>
<proteinExistence type="inferred from homology"/>
<dbReference type="InterPro" id="IPR001980">
    <property type="entry name" value="PPAT"/>
</dbReference>
<dbReference type="GO" id="GO:0004595">
    <property type="term" value="F:pantetheine-phosphate adenylyltransferase activity"/>
    <property type="evidence" value="ECO:0007669"/>
    <property type="project" value="UniProtKB-EC"/>
</dbReference>
<evidence type="ECO:0000313" key="12">
    <source>
        <dbReference type="Proteomes" id="UP000727456"/>
    </source>
</evidence>
<keyword evidence="7 9" id="KW-0173">Coenzyme A biosynthesis</keyword>
<feature type="binding site" evidence="9">
    <location>
        <begin position="124"/>
        <end position="130"/>
    </location>
    <ligand>
        <name>ATP</name>
        <dbReference type="ChEBI" id="CHEBI:30616"/>
    </ligand>
</feature>
<dbReference type="NCBIfam" id="TIGR01510">
    <property type="entry name" value="coaD_prev_kdtB"/>
    <property type="match status" value="1"/>
</dbReference>
<feature type="binding site" evidence="9">
    <location>
        <begin position="9"/>
        <end position="10"/>
    </location>
    <ligand>
        <name>ATP</name>
        <dbReference type="ChEBI" id="CHEBI:30616"/>
    </ligand>
</feature>
<comment type="similarity">
    <text evidence="9">Belongs to the bacterial CoaD family.</text>
</comment>
<keyword evidence="3 9" id="KW-0548">Nucleotidyltransferase</keyword>
<feature type="binding site" evidence="9">
    <location>
        <position position="99"/>
    </location>
    <ligand>
        <name>ATP</name>
        <dbReference type="ChEBI" id="CHEBI:30616"/>
    </ligand>
</feature>
<comment type="catalytic activity">
    <reaction evidence="8 9">
        <text>(R)-4'-phosphopantetheine + ATP + H(+) = 3'-dephospho-CoA + diphosphate</text>
        <dbReference type="Rhea" id="RHEA:19801"/>
        <dbReference type="ChEBI" id="CHEBI:15378"/>
        <dbReference type="ChEBI" id="CHEBI:30616"/>
        <dbReference type="ChEBI" id="CHEBI:33019"/>
        <dbReference type="ChEBI" id="CHEBI:57328"/>
        <dbReference type="ChEBI" id="CHEBI:61723"/>
        <dbReference type="EC" id="2.7.7.3"/>
    </reaction>
</comment>
<comment type="pathway">
    <text evidence="9">Cofactor biosynthesis; coenzyme A biosynthesis; CoA from (R)-pantothenate: step 4/5.</text>
</comment>
<evidence type="ECO:0000256" key="7">
    <source>
        <dbReference type="ARBA" id="ARBA00022993"/>
    </source>
</evidence>
<accession>A0ABX0TUT1</accession>
<feature type="binding site" evidence="9">
    <location>
        <position position="41"/>
    </location>
    <ligand>
        <name>substrate</name>
    </ligand>
</feature>
<name>A0ABX0TUT1_9SPHN</name>
<comment type="caution">
    <text evidence="11">The sequence shown here is derived from an EMBL/GenBank/DDBJ whole genome shotgun (WGS) entry which is preliminary data.</text>
</comment>
<keyword evidence="5 9" id="KW-0067">ATP-binding</keyword>
<dbReference type="InterPro" id="IPR014729">
    <property type="entry name" value="Rossmann-like_a/b/a_fold"/>
</dbReference>